<keyword evidence="1" id="KW-0378">Hydrolase</keyword>
<protein>
    <submittedName>
        <fullName evidence="1">Haloacid dehalogenase domain protein hydrolase</fullName>
    </submittedName>
</protein>
<dbReference type="SUPFAM" id="SSF56784">
    <property type="entry name" value="HAD-like"/>
    <property type="match status" value="1"/>
</dbReference>
<accession>A0A2P2E586</accession>
<dbReference type="InterPro" id="IPR036412">
    <property type="entry name" value="HAD-like_sf"/>
</dbReference>
<sequence>MKSQDVHSVRYAFLHFDGVILENILTPITHAVVTKLGGKYTSEIEYNVFARSQVHAAKFIKDTLRLKESVDEIIAYYYKEREEFEKSYTPKVNPGVLEFLSLLQNKGIQCICYGGAPKEYFSKHIGSLSSFLGDSDYIQTKEFRPGVKELAFDRFGLQPKEALFIDEAALVGETCKQYGIPFIGISLPYHYSHQTAQMKLLGIKIIISSLVEINEAFFDTKLKCIDEETFWNY</sequence>
<dbReference type="Proteomes" id="UP000245133">
    <property type="component" value="Unassembled WGS sequence"/>
</dbReference>
<proteinExistence type="predicted"/>
<dbReference type="Gene3D" id="1.10.150.240">
    <property type="entry name" value="Putative phosphatase, domain 2"/>
    <property type="match status" value="1"/>
</dbReference>
<evidence type="ECO:0000313" key="1">
    <source>
        <dbReference type="EMBL" id="GBF52038.1"/>
    </source>
</evidence>
<evidence type="ECO:0000313" key="2">
    <source>
        <dbReference type="Proteomes" id="UP000245133"/>
    </source>
</evidence>
<reference evidence="1 2" key="1">
    <citation type="submission" date="2018-02" db="EMBL/GenBank/DDBJ databases">
        <title>Novel Leptospira species isolated from soil and water in Japan.</title>
        <authorList>
            <person name="Nakao R."/>
            <person name="Masuzawa T."/>
        </authorList>
    </citation>
    <scope>NUCLEOTIDE SEQUENCE [LARGE SCALE GENOMIC DNA]</scope>
    <source>
        <strain evidence="1 2">YH101</strain>
    </source>
</reference>
<keyword evidence="2" id="KW-1185">Reference proteome</keyword>
<comment type="caution">
    <text evidence="1">The sequence shown here is derived from an EMBL/GenBank/DDBJ whole genome shotgun (WGS) entry which is preliminary data.</text>
</comment>
<dbReference type="Gene3D" id="3.40.50.1000">
    <property type="entry name" value="HAD superfamily/HAD-like"/>
    <property type="match status" value="1"/>
</dbReference>
<dbReference type="OrthoDB" id="330583at2"/>
<dbReference type="InterPro" id="IPR023214">
    <property type="entry name" value="HAD_sf"/>
</dbReference>
<dbReference type="EMBL" id="BFBB01000009">
    <property type="protein sequence ID" value="GBF52038.1"/>
    <property type="molecule type" value="Genomic_DNA"/>
</dbReference>
<dbReference type="GO" id="GO:0016787">
    <property type="term" value="F:hydrolase activity"/>
    <property type="evidence" value="ECO:0007669"/>
    <property type="project" value="UniProtKB-KW"/>
</dbReference>
<name>A0A2P2E586_9LEPT</name>
<organism evidence="1 2">
    <name type="scientific">Leptospira ryugenii</name>
    <dbReference type="NCBI Taxonomy" id="1917863"/>
    <lineage>
        <taxon>Bacteria</taxon>
        <taxon>Pseudomonadati</taxon>
        <taxon>Spirochaetota</taxon>
        <taxon>Spirochaetia</taxon>
        <taxon>Leptospirales</taxon>
        <taxon>Leptospiraceae</taxon>
        <taxon>Leptospira</taxon>
    </lineage>
</organism>
<dbReference type="RefSeq" id="WP_108978416.1">
    <property type="nucleotide sequence ID" value="NZ_BFBB01000009.1"/>
</dbReference>
<gene>
    <name evidence="1" type="ORF">LPTSP4_35760</name>
</gene>
<dbReference type="AlphaFoldDB" id="A0A2P2E586"/>
<dbReference type="InterPro" id="IPR023198">
    <property type="entry name" value="PGP-like_dom2"/>
</dbReference>